<dbReference type="InterPro" id="IPR037518">
    <property type="entry name" value="MPN"/>
</dbReference>
<dbReference type="EMBL" id="DXGH01000043">
    <property type="protein sequence ID" value="HIW81487.1"/>
    <property type="molecule type" value="Genomic_DNA"/>
</dbReference>
<dbReference type="InterPro" id="IPR025657">
    <property type="entry name" value="RadC_JAB"/>
</dbReference>
<organism evidence="9 10">
    <name type="scientific">Candidatus Acetatifactor stercoripullorum</name>
    <dbReference type="NCBI Taxonomy" id="2838414"/>
    <lineage>
        <taxon>Bacteria</taxon>
        <taxon>Bacillati</taxon>
        <taxon>Bacillota</taxon>
        <taxon>Clostridia</taxon>
        <taxon>Lachnospirales</taxon>
        <taxon>Lachnospiraceae</taxon>
        <taxon>Acetatifactor</taxon>
    </lineage>
</organism>
<dbReference type="CDD" id="cd08071">
    <property type="entry name" value="MPN_DUF2466"/>
    <property type="match status" value="1"/>
</dbReference>
<keyword evidence="2" id="KW-0645">Protease</keyword>
<dbReference type="Proteomes" id="UP000824265">
    <property type="component" value="Unassembled WGS sequence"/>
</dbReference>
<protein>
    <submittedName>
        <fullName evidence="9">DNA repair protein RadC</fullName>
    </submittedName>
</protein>
<comment type="similarity">
    <text evidence="1 7">Belongs to the UPF0758 family.</text>
</comment>
<sequence>MEKRKVKNREKNQDLPYEKFLRFGPESLTERELLAIIIRTGTREQNALQLAGKVLELARYPREGLLGLYDVTLNELKSIKGIGEVKAIKLKCLTELSMRISTATAAQGICFHDSAAVARYFMERLRHRETECVILVCLDAKGQLIGERKLSEGSVRMSLISPREIFLEALNSRAVHILLVHNHPSGDPSPSRADLEITRNVQELGDKLDISLLDHIIIGDNRYTSFKEEAYL</sequence>
<dbReference type="InterPro" id="IPR001405">
    <property type="entry name" value="UPF0758"/>
</dbReference>
<proteinExistence type="inferred from homology"/>
<dbReference type="PROSITE" id="PS01302">
    <property type="entry name" value="UPF0758"/>
    <property type="match status" value="1"/>
</dbReference>
<evidence type="ECO:0000256" key="7">
    <source>
        <dbReference type="RuleBase" id="RU003797"/>
    </source>
</evidence>
<keyword evidence="4" id="KW-0378">Hydrolase</keyword>
<dbReference type="NCBIfam" id="NF000642">
    <property type="entry name" value="PRK00024.1"/>
    <property type="match status" value="1"/>
</dbReference>
<dbReference type="AlphaFoldDB" id="A0A9D1R7H4"/>
<keyword evidence="5" id="KW-0862">Zinc</keyword>
<dbReference type="Pfam" id="PF20582">
    <property type="entry name" value="UPF0758_N"/>
    <property type="match status" value="1"/>
</dbReference>
<keyword evidence="3" id="KW-0479">Metal-binding</keyword>
<evidence type="ECO:0000256" key="2">
    <source>
        <dbReference type="ARBA" id="ARBA00022670"/>
    </source>
</evidence>
<evidence type="ECO:0000259" key="8">
    <source>
        <dbReference type="PROSITE" id="PS50249"/>
    </source>
</evidence>
<dbReference type="GO" id="GO:0008237">
    <property type="term" value="F:metallopeptidase activity"/>
    <property type="evidence" value="ECO:0007669"/>
    <property type="project" value="UniProtKB-KW"/>
</dbReference>
<evidence type="ECO:0000256" key="4">
    <source>
        <dbReference type="ARBA" id="ARBA00022801"/>
    </source>
</evidence>
<keyword evidence="6" id="KW-0482">Metalloprotease</keyword>
<feature type="domain" description="MPN" evidence="8">
    <location>
        <begin position="109"/>
        <end position="232"/>
    </location>
</feature>
<dbReference type="Pfam" id="PF04002">
    <property type="entry name" value="RadC"/>
    <property type="match status" value="1"/>
</dbReference>
<dbReference type="InterPro" id="IPR046778">
    <property type="entry name" value="UPF0758_N"/>
</dbReference>
<dbReference type="RefSeq" id="WP_318705166.1">
    <property type="nucleotide sequence ID" value="NZ_CALWMU010000042.1"/>
</dbReference>
<dbReference type="PANTHER" id="PTHR30471:SF3">
    <property type="entry name" value="UPF0758 PROTEIN YEES-RELATED"/>
    <property type="match status" value="1"/>
</dbReference>
<accession>A0A9D1R7H4</accession>
<evidence type="ECO:0000256" key="5">
    <source>
        <dbReference type="ARBA" id="ARBA00022833"/>
    </source>
</evidence>
<reference evidence="9" key="2">
    <citation type="submission" date="2021-04" db="EMBL/GenBank/DDBJ databases">
        <authorList>
            <person name="Gilroy R."/>
        </authorList>
    </citation>
    <scope>NUCLEOTIDE SEQUENCE</scope>
    <source>
        <strain evidence="9">CHK195-6426</strain>
    </source>
</reference>
<dbReference type="NCBIfam" id="TIGR00608">
    <property type="entry name" value="radc"/>
    <property type="match status" value="1"/>
</dbReference>
<name>A0A9D1R7H4_9FIRM</name>
<dbReference type="Gene3D" id="3.40.140.10">
    <property type="entry name" value="Cytidine Deaminase, domain 2"/>
    <property type="match status" value="1"/>
</dbReference>
<evidence type="ECO:0000256" key="3">
    <source>
        <dbReference type="ARBA" id="ARBA00022723"/>
    </source>
</evidence>
<evidence type="ECO:0000256" key="1">
    <source>
        <dbReference type="ARBA" id="ARBA00010243"/>
    </source>
</evidence>
<evidence type="ECO:0000313" key="10">
    <source>
        <dbReference type="Proteomes" id="UP000824265"/>
    </source>
</evidence>
<evidence type="ECO:0000256" key="6">
    <source>
        <dbReference type="ARBA" id="ARBA00023049"/>
    </source>
</evidence>
<dbReference type="GO" id="GO:0046872">
    <property type="term" value="F:metal ion binding"/>
    <property type="evidence" value="ECO:0007669"/>
    <property type="project" value="UniProtKB-KW"/>
</dbReference>
<dbReference type="GO" id="GO:0006508">
    <property type="term" value="P:proteolysis"/>
    <property type="evidence" value="ECO:0007669"/>
    <property type="project" value="UniProtKB-KW"/>
</dbReference>
<dbReference type="PROSITE" id="PS50249">
    <property type="entry name" value="MPN"/>
    <property type="match status" value="1"/>
</dbReference>
<comment type="caution">
    <text evidence="9">The sequence shown here is derived from an EMBL/GenBank/DDBJ whole genome shotgun (WGS) entry which is preliminary data.</text>
</comment>
<evidence type="ECO:0000313" key="9">
    <source>
        <dbReference type="EMBL" id="HIW81487.1"/>
    </source>
</evidence>
<reference evidence="9" key="1">
    <citation type="journal article" date="2021" name="PeerJ">
        <title>Extensive microbial diversity within the chicken gut microbiome revealed by metagenomics and culture.</title>
        <authorList>
            <person name="Gilroy R."/>
            <person name="Ravi A."/>
            <person name="Getino M."/>
            <person name="Pursley I."/>
            <person name="Horton D.L."/>
            <person name="Alikhan N.F."/>
            <person name="Baker D."/>
            <person name="Gharbi K."/>
            <person name="Hall N."/>
            <person name="Watson M."/>
            <person name="Adriaenssens E.M."/>
            <person name="Foster-Nyarko E."/>
            <person name="Jarju S."/>
            <person name="Secka A."/>
            <person name="Antonio M."/>
            <person name="Oren A."/>
            <person name="Chaudhuri R.R."/>
            <person name="La Ragione R."/>
            <person name="Hildebrand F."/>
            <person name="Pallen M.J."/>
        </authorList>
    </citation>
    <scope>NUCLEOTIDE SEQUENCE</scope>
    <source>
        <strain evidence="9">CHK195-6426</strain>
    </source>
</reference>
<gene>
    <name evidence="9" type="primary">radC</name>
    <name evidence="9" type="ORF">H9742_08225</name>
</gene>
<dbReference type="PANTHER" id="PTHR30471">
    <property type="entry name" value="DNA REPAIR PROTEIN RADC"/>
    <property type="match status" value="1"/>
</dbReference>
<dbReference type="InterPro" id="IPR020891">
    <property type="entry name" value="UPF0758_CS"/>
</dbReference>